<sequence length="98" mass="10730">VTGHTGFKGSWLTLWLNQLGARVTGYSDEVPGSPPVFDLLGLETRIDHRLGDIRDRGCLAGVLDEVRPDMVFHLAARALVLRSHVDPVGTFETNTMGM</sequence>
<evidence type="ECO:0000259" key="1">
    <source>
        <dbReference type="Pfam" id="PF16363"/>
    </source>
</evidence>
<dbReference type="InterPro" id="IPR036291">
    <property type="entry name" value="NAD(P)-bd_dom_sf"/>
</dbReference>
<organism evidence="2">
    <name type="scientific">marine metagenome</name>
    <dbReference type="NCBI Taxonomy" id="408172"/>
    <lineage>
        <taxon>unclassified sequences</taxon>
        <taxon>metagenomes</taxon>
        <taxon>ecological metagenomes</taxon>
    </lineage>
</organism>
<name>A0A382EXP1_9ZZZZ</name>
<reference evidence="2" key="1">
    <citation type="submission" date="2018-05" db="EMBL/GenBank/DDBJ databases">
        <authorList>
            <person name="Lanie J.A."/>
            <person name="Ng W.-L."/>
            <person name="Kazmierczak K.M."/>
            <person name="Andrzejewski T.M."/>
            <person name="Davidsen T.M."/>
            <person name="Wayne K.J."/>
            <person name="Tettelin H."/>
            <person name="Glass J.I."/>
            <person name="Rusch D."/>
            <person name="Podicherti R."/>
            <person name="Tsui H.-C.T."/>
            <person name="Winkler M.E."/>
        </authorList>
    </citation>
    <scope>NUCLEOTIDE SEQUENCE</scope>
</reference>
<evidence type="ECO:0000313" key="2">
    <source>
        <dbReference type="EMBL" id="SVB54701.1"/>
    </source>
</evidence>
<dbReference type="AlphaFoldDB" id="A0A382EXP1"/>
<dbReference type="Pfam" id="PF16363">
    <property type="entry name" value="GDP_Man_Dehyd"/>
    <property type="match status" value="1"/>
</dbReference>
<dbReference type="SUPFAM" id="SSF51735">
    <property type="entry name" value="NAD(P)-binding Rossmann-fold domains"/>
    <property type="match status" value="1"/>
</dbReference>
<accession>A0A382EXP1</accession>
<feature type="non-terminal residue" evidence="2">
    <location>
        <position position="98"/>
    </location>
</feature>
<feature type="domain" description="NAD(P)-binding" evidence="1">
    <location>
        <begin position="1"/>
        <end position="98"/>
    </location>
</feature>
<dbReference type="EMBL" id="UINC01046542">
    <property type="protein sequence ID" value="SVB54701.1"/>
    <property type="molecule type" value="Genomic_DNA"/>
</dbReference>
<feature type="non-terminal residue" evidence="2">
    <location>
        <position position="1"/>
    </location>
</feature>
<dbReference type="InterPro" id="IPR016040">
    <property type="entry name" value="NAD(P)-bd_dom"/>
</dbReference>
<gene>
    <name evidence="2" type="ORF">METZ01_LOCUS207555</name>
</gene>
<proteinExistence type="predicted"/>
<dbReference type="Gene3D" id="3.40.50.720">
    <property type="entry name" value="NAD(P)-binding Rossmann-like Domain"/>
    <property type="match status" value="1"/>
</dbReference>
<protein>
    <recommendedName>
        <fullName evidence="1">NAD(P)-binding domain-containing protein</fullName>
    </recommendedName>
</protein>